<dbReference type="Proteomes" id="UP001500928">
    <property type="component" value="Unassembled WGS sequence"/>
</dbReference>
<evidence type="ECO:0000256" key="1">
    <source>
        <dbReference type="ARBA" id="ARBA00022679"/>
    </source>
</evidence>
<comment type="caution">
    <text evidence="3">The sequence shown here is derived from an EMBL/GenBank/DDBJ whole genome shotgun (WGS) entry which is preliminary data.</text>
</comment>
<keyword evidence="1" id="KW-0808">Transferase</keyword>
<dbReference type="Gene3D" id="3.40.50.150">
    <property type="entry name" value="Vaccinia Virus protein VP39"/>
    <property type="match status" value="1"/>
</dbReference>
<dbReference type="InterPro" id="IPR041698">
    <property type="entry name" value="Methyltransf_25"/>
</dbReference>
<organism evidence="3 4">
    <name type="scientific">Actinomycetospora chlora</name>
    <dbReference type="NCBI Taxonomy" id="663608"/>
    <lineage>
        <taxon>Bacteria</taxon>
        <taxon>Bacillati</taxon>
        <taxon>Actinomycetota</taxon>
        <taxon>Actinomycetes</taxon>
        <taxon>Pseudonocardiales</taxon>
        <taxon>Pseudonocardiaceae</taxon>
        <taxon>Actinomycetospora</taxon>
    </lineage>
</organism>
<dbReference type="PANTHER" id="PTHR43861:SF3">
    <property type="entry name" value="PUTATIVE (AFU_ORTHOLOGUE AFUA_2G14390)-RELATED"/>
    <property type="match status" value="1"/>
</dbReference>
<gene>
    <name evidence="3" type="ORF">GCM10023200_36960</name>
</gene>
<name>A0ABP9BPD4_9PSEU</name>
<evidence type="ECO:0000259" key="2">
    <source>
        <dbReference type="Pfam" id="PF13649"/>
    </source>
</evidence>
<dbReference type="RefSeq" id="WP_345418274.1">
    <property type="nucleotide sequence ID" value="NZ_BAABHO010000030.1"/>
</dbReference>
<protein>
    <recommendedName>
        <fullName evidence="2">Methyltransferase domain-containing protein</fullName>
    </recommendedName>
</protein>
<reference evidence="4" key="1">
    <citation type="journal article" date="2019" name="Int. J. Syst. Evol. Microbiol.">
        <title>The Global Catalogue of Microorganisms (GCM) 10K type strain sequencing project: providing services to taxonomists for standard genome sequencing and annotation.</title>
        <authorList>
            <consortium name="The Broad Institute Genomics Platform"/>
            <consortium name="The Broad Institute Genome Sequencing Center for Infectious Disease"/>
            <person name="Wu L."/>
            <person name="Ma J."/>
        </authorList>
    </citation>
    <scope>NUCLEOTIDE SEQUENCE [LARGE SCALE GENOMIC DNA]</scope>
    <source>
        <strain evidence="4">JCM 17979</strain>
    </source>
</reference>
<dbReference type="InterPro" id="IPR029063">
    <property type="entry name" value="SAM-dependent_MTases_sf"/>
</dbReference>
<feature type="domain" description="Methyltransferase" evidence="2">
    <location>
        <begin position="46"/>
        <end position="140"/>
    </location>
</feature>
<dbReference type="EMBL" id="BAABHO010000030">
    <property type="protein sequence ID" value="GAA4797350.1"/>
    <property type="molecule type" value="Genomic_DNA"/>
</dbReference>
<keyword evidence="4" id="KW-1185">Reference proteome</keyword>
<evidence type="ECO:0000313" key="3">
    <source>
        <dbReference type="EMBL" id="GAA4797350.1"/>
    </source>
</evidence>
<sequence>MDDRAGYTIAGGATDADRLARMSTVMADSTLRFLRAVGLGPGVTCLDVGCRDGQVALDMAREVGTSGRVVGVDADEDALDIARRAARAAGVAATFVRADAAREALPVTGVDLVFARLFLGHLVEPMAALRAMVAAVRPGGVVVVEDLFTPTLHAEPRVPALDDLADVYSATVRFHGGDPTIGPRLGAHLGAAGLVDVHEETVENRMSTPAQKMFLAELLDNMHDAIASAGTASPDRIRDLRADVAAAAERADTVFVQARIHQVSARRPG</sequence>
<accession>A0ABP9BPD4</accession>
<dbReference type="SUPFAM" id="SSF53335">
    <property type="entry name" value="S-adenosyl-L-methionine-dependent methyltransferases"/>
    <property type="match status" value="1"/>
</dbReference>
<evidence type="ECO:0000313" key="4">
    <source>
        <dbReference type="Proteomes" id="UP001500928"/>
    </source>
</evidence>
<dbReference type="PANTHER" id="PTHR43861">
    <property type="entry name" value="TRANS-ACONITATE 2-METHYLTRANSFERASE-RELATED"/>
    <property type="match status" value="1"/>
</dbReference>
<dbReference type="CDD" id="cd02440">
    <property type="entry name" value="AdoMet_MTases"/>
    <property type="match status" value="1"/>
</dbReference>
<dbReference type="Pfam" id="PF13649">
    <property type="entry name" value="Methyltransf_25"/>
    <property type="match status" value="1"/>
</dbReference>
<proteinExistence type="predicted"/>